<proteinExistence type="predicted"/>
<reference evidence="3 4" key="1">
    <citation type="submission" date="2019-06" db="EMBL/GenBank/DDBJ databases">
        <title>Martelella lutilitoris sp. nov., isolated from a tidal mudflat.</title>
        <authorList>
            <person name="Kim Y.-J."/>
        </authorList>
    </citation>
    <scope>NUCLEOTIDE SEQUENCE [LARGE SCALE GENOMIC DNA]</scope>
    <source>
        <strain evidence="3 4">GH2-6</strain>
    </source>
</reference>
<keyword evidence="4" id="KW-1185">Reference proteome</keyword>
<gene>
    <name evidence="3" type="ORF">FF124_09115</name>
</gene>
<dbReference type="Proteomes" id="UP000307874">
    <property type="component" value="Unassembled WGS sequence"/>
</dbReference>
<comment type="caution">
    <text evidence="3">The sequence shown here is derived from an EMBL/GenBank/DDBJ whole genome shotgun (WGS) entry which is preliminary data.</text>
</comment>
<dbReference type="GO" id="GO:0009103">
    <property type="term" value="P:lipopolysaccharide biosynthetic process"/>
    <property type="evidence" value="ECO:0007669"/>
    <property type="project" value="TreeGrafter"/>
</dbReference>
<protein>
    <submittedName>
        <fullName evidence="3">Glycosyltransferase family 4 protein</fullName>
    </submittedName>
</protein>
<dbReference type="OrthoDB" id="9801609at2"/>
<dbReference type="RefSeq" id="WP_138748172.1">
    <property type="nucleotide sequence ID" value="NZ_VCLB01000004.1"/>
</dbReference>
<dbReference type="AlphaFoldDB" id="A0A5C4JSU1"/>
<name>A0A5C4JSU1_9HYPH</name>
<evidence type="ECO:0000256" key="1">
    <source>
        <dbReference type="ARBA" id="ARBA00022679"/>
    </source>
</evidence>
<dbReference type="GO" id="GO:0016757">
    <property type="term" value="F:glycosyltransferase activity"/>
    <property type="evidence" value="ECO:0007669"/>
    <property type="project" value="TreeGrafter"/>
</dbReference>
<dbReference type="InterPro" id="IPR028098">
    <property type="entry name" value="Glyco_trans_4-like_N"/>
</dbReference>
<evidence type="ECO:0000313" key="3">
    <source>
        <dbReference type="EMBL" id="TNB48473.1"/>
    </source>
</evidence>
<dbReference type="Pfam" id="PF13692">
    <property type="entry name" value="Glyco_trans_1_4"/>
    <property type="match status" value="1"/>
</dbReference>
<organism evidence="3 4">
    <name type="scientific">Martelella lutilitoris</name>
    <dbReference type="NCBI Taxonomy" id="2583532"/>
    <lineage>
        <taxon>Bacteria</taxon>
        <taxon>Pseudomonadati</taxon>
        <taxon>Pseudomonadota</taxon>
        <taxon>Alphaproteobacteria</taxon>
        <taxon>Hyphomicrobiales</taxon>
        <taxon>Aurantimonadaceae</taxon>
        <taxon>Martelella</taxon>
    </lineage>
</organism>
<sequence length="394" mass="43876">MNLLVDGVFFQVADTGIARVWRALLPRLAAFPEFDITVLDRGRCPLISGITYVDFPSHTFTSTAADSLLIQEFAEKYKADVFVSTYFTTPTRVPTVLIVHDMIPEVFDFDLSQRGWQEKETAICFAQYYLCVSNNTRRDLLRLYPEISPERVSVAHCGVDSDVFYERSRQDILRFRDKYEIAENYCILVGSREQIHGYKNAGLLFEALKEEGRTPGGSSIESFPALQILCVGGEPEIQPHFAAGLRAGITAKRLELSDDELACAYSGARALVYPSLYEGFGLPVVEAMSCGCPVITTPHGSLEEVAGDAALFVSGRDPAELIDALRVVGNPSNQVSLKERGIEHASRFDWDRMAEELRQLIHKAEGERASPAMAGFFGEWDRLRRIQADVDASL</sequence>
<dbReference type="CDD" id="cd03809">
    <property type="entry name" value="GT4_MtfB-like"/>
    <property type="match status" value="1"/>
</dbReference>
<feature type="domain" description="Glycosyltransferase subfamily 4-like N-terminal" evidence="2">
    <location>
        <begin position="16"/>
        <end position="162"/>
    </location>
</feature>
<dbReference type="PANTHER" id="PTHR46401">
    <property type="entry name" value="GLYCOSYLTRANSFERASE WBBK-RELATED"/>
    <property type="match status" value="1"/>
</dbReference>
<dbReference type="Pfam" id="PF13439">
    <property type="entry name" value="Glyco_transf_4"/>
    <property type="match status" value="1"/>
</dbReference>
<dbReference type="SUPFAM" id="SSF53756">
    <property type="entry name" value="UDP-Glycosyltransferase/glycogen phosphorylase"/>
    <property type="match status" value="1"/>
</dbReference>
<evidence type="ECO:0000259" key="2">
    <source>
        <dbReference type="Pfam" id="PF13439"/>
    </source>
</evidence>
<dbReference type="PANTHER" id="PTHR46401:SF2">
    <property type="entry name" value="GLYCOSYLTRANSFERASE WBBK-RELATED"/>
    <property type="match status" value="1"/>
</dbReference>
<keyword evidence="1 3" id="KW-0808">Transferase</keyword>
<evidence type="ECO:0000313" key="4">
    <source>
        <dbReference type="Proteomes" id="UP000307874"/>
    </source>
</evidence>
<accession>A0A5C4JSU1</accession>
<dbReference type="Gene3D" id="3.40.50.2000">
    <property type="entry name" value="Glycogen Phosphorylase B"/>
    <property type="match status" value="2"/>
</dbReference>
<dbReference type="EMBL" id="VCLB01000004">
    <property type="protein sequence ID" value="TNB48473.1"/>
    <property type="molecule type" value="Genomic_DNA"/>
</dbReference>